<accession>R9TCN0</accession>
<feature type="transmembrane region" description="Helical" evidence="1">
    <location>
        <begin position="42"/>
        <end position="63"/>
    </location>
</feature>
<keyword evidence="1" id="KW-1133">Transmembrane helix</keyword>
<dbReference type="Proteomes" id="UP000014070">
    <property type="component" value="Chromosome"/>
</dbReference>
<keyword evidence="3" id="KW-1185">Reference proteome</keyword>
<dbReference type="RefSeq" id="WP_020449743.1">
    <property type="nucleotide sequence ID" value="NC_021353.1"/>
</dbReference>
<evidence type="ECO:0000256" key="1">
    <source>
        <dbReference type="SAM" id="Phobius"/>
    </source>
</evidence>
<dbReference type="KEGG" id="mer:MMINT_19480"/>
<feature type="transmembrane region" description="Helical" evidence="1">
    <location>
        <begin position="7"/>
        <end position="30"/>
    </location>
</feature>
<keyword evidence="1" id="KW-0812">Transmembrane</keyword>
<dbReference type="AlphaFoldDB" id="R9TCN0"/>
<dbReference type="HOGENOM" id="CLU_2203995_0_0_2"/>
<dbReference type="GeneID" id="41324289"/>
<gene>
    <name evidence="2" type="ORF">MMINT_19480</name>
</gene>
<reference evidence="2 3" key="1">
    <citation type="journal article" date="2013" name="Genome Announc.">
        <title>Genome sequence of 'Candidatus Methanomassiliicoccus intestinalis' Issoire-Mx1, a third thermoplasmatales-related methanogenic archaeon from human feces.</title>
        <authorList>
            <person name="Borrel G."/>
            <person name="Harris H.M."/>
            <person name="Parisot N."/>
            <person name="Gaci N."/>
            <person name="Tottey W."/>
            <person name="Mihajlovski A."/>
            <person name="Deane J."/>
            <person name="Gribaldo S."/>
            <person name="Bardot O."/>
            <person name="Peyretaillade E."/>
            <person name="Peyret P."/>
            <person name="O'Toole P.W."/>
            <person name="Brugere J.F."/>
        </authorList>
    </citation>
    <scope>NUCLEOTIDE SEQUENCE [LARGE SCALE GENOMIC DNA]</scope>
    <source>
        <strain evidence="2 3">Issoire-Mx1</strain>
    </source>
</reference>
<evidence type="ECO:0000313" key="2">
    <source>
        <dbReference type="EMBL" id="AGN27218.1"/>
    </source>
</evidence>
<protein>
    <submittedName>
        <fullName evidence="2">Uncharacterized protein</fullName>
    </submittedName>
</protein>
<proteinExistence type="predicted"/>
<dbReference type="STRING" id="1295009.MMINT_19480"/>
<feature type="transmembrane region" description="Helical" evidence="1">
    <location>
        <begin position="72"/>
        <end position="98"/>
    </location>
</feature>
<evidence type="ECO:0000313" key="3">
    <source>
        <dbReference type="Proteomes" id="UP000014070"/>
    </source>
</evidence>
<dbReference type="InParanoid" id="R9TCN0"/>
<organism evidence="2 3">
    <name type="scientific">Methanomassiliicoccus intestinalis (strain Issoire-Mx1)</name>
    <dbReference type="NCBI Taxonomy" id="1295009"/>
    <lineage>
        <taxon>Archaea</taxon>
        <taxon>Methanobacteriati</taxon>
        <taxon>Thermoplasmatota</taxon>
        <taxon>Thermoplasmata</taxon>
        <taxon>Methanomassiliicoccales</taxon>
        <taxon>Methanomassiliicoccaceae</taxon>
        <taxon>Methanomassiliicoccus</taxon>
    </lineage>
</organism>
<keyword evidence="1" id="KW-0472">Membrane</keyword>
<name>R9TCN0_METII</name>
<sequence length="107" mass="11247">MDREKNTLPAAAAFSGGLLILFQGLIMTLIPLLSDFSSQATFFYGLFVTALGIISICLSYFIYKSYSFPKSALLLSVAVVSMIFAGGGFLIGAILTSIGGSLSMLSS</sequence>
<dbReference type="EMBL" id="CP005934">
    <property type="protein sequence ID" value="AGN27218.1"/>
    <property type="molecule type" value="Genomic_DNA"/>
</dbReference>